<comment type="similarity">
    <text evidence="14">Belongs to the RING-type zinc finger family. ATL subfamily.</text>
</comment>
<comment type="pathway">
    <text evidence="3">Protein modification; protein ubiquitination.</text>
</comment>
<evidence type="ECO:0000256" key="11">
    <source>
        <dbReference type="ARBA" id="ARBA00022833"/>
    </source>
</evidence>
<evidence type="ECO:0000256" key="5">
    <source>
        <dbReference type="ARBA" id="ARBA00022679"/>
    </source>
</evidence>
<evidence type="ECO:0000256" key="10">
    <source>
        <dbReference type="ARBA" id="ARBA00022786"/>
    </source>
</evidence>
<evidence type="ECO:0000256" key="2">
    <source>
        <dbReference type="ARBA" id="ARBA00004167"/>
    </source>
</evidence>
<sequence>MNPSKKVKNKCTYEVHPKQRLTKSTVDCLEVGYPNLTVVCAFIVDLGEGHNSCPELRCGDDGPPIRFPFRLRDRQPDQHCGNPGFDLYCSHNNDTVLKLPTSVKAFVKHIDYKSQLIIIIAFHGKLRDSIYLPFLSNSKILFLTMPFSVVRQIQNIHIRSIVLIALQPQFLAFPSDYDIDNLPILSCTKMYTVSSVPSDIWSSPSLELTWSGPKCGHCEGKGKICRFENNSTDLKTECFDPDKDKEFYASTDFYSSKVLSYKEPNTYWLHLLAHTAHSNNAPRLHCITDWLQHGWQPLATNE</sequence>
<dbReference type="GO" id="GO:0030247">
    <property type="term" value="F:polysaccharide binding"/>
    <property type="evidence" value="ECO:0007669"/>
    <property type="project" value="InterPro"/>
</dbReference>
<evidence type="ECO:0000256" key="14">
    <source>
        <dbReference type="ARBA" id="ARBA00024209"/>
    </source>
</evidence>
<keyword evidence="13" id="KW-0472">Membrane</keyword>
<keyword evidence="8" id="KW-0732">Signal</keyword>
<dbReference type="GO" id="GO:0061630">
    <property type="term" value="F:ubiquitin protein ligase activity"/>
    <property type="evidence" value="ECO:0007669"/>
    <property type="project" value="UniProtKB-EC"/>
</dbReference>
<protein>
    <recommendedName>
        <fullName evidence="4">RING-type E3 ubiquitin transferase</fullName>
        <ecNumber evidence="4">2.3.2.27</ecNumber>
    </recommendedName>
</protein>
<dbReference type="AlphaFoldDB" id="A0AAW0KE09"/>
<evidence type="ECO:0000259" key="15">
    <source>
        <dbReference type="Pfam" id="PF13947"/>
    </source>
</evidence>
<keyword evidence="10" id="KW-0833">Ubl conjugation pathway</keyword>
<evidence type="ECO:0000256" key="12">
    <source>
        <dbReference type="ARBA" id="ARBA00022989"/>
    </source>
</evidence>
<proteinExistence type="inferred from homology"/>
<evidence type="ECO:0000313" key="16">
    <source>
        <dbReference type="EMBL" id="KAK7836076.1"/>
    </source>
</evidence>
<reference evidence="16 17" key="1">
    <citation type="journal article" date="2018" name="Sci. Data">
        <title>The draft genome sequence of cork oak.</title>
        <authorList>
            <person name="Ramos A.M."/>
            <person name="Usie A."/>
            <person name="Barbosa P."/>
            <person name="Barros P.M."/>
            <person name="Capote T."/>
            <person name="Chaves I."/>
            <person name="Simoes F."/>
            <person name="Abreu I."/>
            <person name="Carrasquinho I."/>
            <person name="Faro C."/>
            <person name="Guimaraes J.B."/>
            <person name="Mendonca D."/>
            <person name="Nobrega F."/>
            <person name="Rodrigues L."/>
            <person name="Saibo N.J.M."/>
            <person name="Varela M.C."/>
            <person name="Egas C."/>
            <person name="Matos J."/>
            <person name="Miguel C.M."/>
            <person name="Oliveira M.M."/>
            <person name="Ricardo C.P."/>
            <person name="Goncalves S."/>
        </authorList>
    </citation>
    <scope>NUCLEOTIDE SEQUENCE [LARGE SCALE GENOMIC DNA]</scope>
    <source>
        <strain evidence="17">cv. HL8</strain>
    </source>
</reference>
<dbReference type="Pfam" id="PF13947">
    <property type="entry name" value="GUB_WAK_bind"/>
    <property type="match status" value="1"/>
</dbReference>
<evidence type="ECO:0000256" key="13">
    <source>
        <dbReference type="ARBA" id="ARBA00023136"/>
    </source>
</evidence>
<evidence type="ECO:0000256" key="1">
    <source>
        <dbReference type="ARBA" id="ARBA00000900"/>
    </source>
</evidence>
<dbReference type="PANTHER" id="PTHR46279:SF9">
    <property type="entry name" value="OS01G0116300 PROTEIN"/>
    <property type="match status" value="1"/>
</dbReference>
<dbReference type="EC" id="2.3.2.27" evidence="4"/>
<dbReference type="EMBL" id="PKMF04000362">
    <property type="protein sequence ID" value="KAK7836076.1"/>
    <property type="molecule type" value="Genomic_DNA"/>
</dbReference>
<evidence type="ECO:0000256" key="4">
    <source>
        <dbReference type="ARBA" id="ARBA00012483"/>
    </source>
</evidence>
<dbReference type="GO" id="GO:0016020">
    <property type="term" value="C:membrane"/>
    <property type="evidence" value="ECO:0007669"/>
    <property type="project" value="UniProtKB-SubCell"/>
</dbReference>
<dbReference type="InterPro" id="IPR025287">
    <property type="entry name" value="WAK_GUB"/>
</dbReference>
<organism evidence="16 17">
    <name type="scientific">Quercus suber</name>
    <name type="common">Cork oak</name>
    <dbReference type="NCBI Taxonomy" id="58331"/>
    <lineage>
        <taxon>Eukaryota</taxon>
        <taxon>Viridiplantae</taxon>
        <taxon>Streptophyta</taxon>
        <taxon>Embryophyta</taxon>
        <taxon>Tracheophyta</taxon>
        <taxon>Spermatophyta</taxon>
        <taxon>Magnoliopsida</taxon>
        <taxon>eudicotyledons</taxon>
        <taxon>Gunneridae</taxon>
        <taxon>Pentapetalae</taxon>
        <taxon>rosids</taxon>
        <taxon>fabids</taxon>
        <taxon>Fagales</taxon>
        <taxon>Fagaceae</taxon>
        <taxon>Quercus</taxon>
    </lineage>
</organism>
<comment type="catalytic activity">
    <reaction evidence="1">
        <text>S-ubiquitinyl-[E2 ubiquitin-conjugating enzyme]-L-cysteine + [acceptor protein]-L-lysine = [E2 ubiquitin-conjugating enzyme]-L-cysteine + N(6)-ubiquitinyl-[acceptor protein]-L-lysine.</text>
        <dbReference type="EC" id="2.3.2.27"/>
    </reaction>
</comment>
<evidence type="ECO:0000256" key="8">
    <source>
        <dbReference type="ARBA" id="ARBA00022729"/>
    </source>
</evidence>
<keyword evidence="12" id="KW-1133">Transmembrane helix</keyword>
<name>A0AAW0KE09_QUESU</name>
<keyword evidence="9" id="KW-0863">Zinc-finger</keyword>
<gene>
    <name evidence="16" type="primary">ATL21A_14</name>
    <name evidence="16" type="ORF">CFP56_023004</name>
</gene>
<comment type="subcellular location">
    <subcellularLocation>
        <location evidence="2">Membrane</location>
        <topology evidence="2">Single-pass membrane protein</topology>
    </subcellularLocation>
</comment>
<keyword evidence="7" id="KW-0479">Metal-binding</keyword>
<dbReference type="Proteomes" id="UP000237347">
    <property type="component" value="Unassembled WGS sequence"/>
</dbReference>
<dbReference type="PANTHER" id="PTHR46279">
    <property type="entry name" value="RING/U-BOX SUPERFAMILY PROTEIN"/>
    <property type="match status" value="1"/>
</dbReference>
<keyword evidence="5" id="KW-0808">Transferase</keyword>
<dbReference type="InterPro" id="IPR046948">
    <property type="entry name" value="ATL20-22-like"/>
</dbReference>
<accession>A0AAW0KE09</accession>
<evidence type="ECO:0000256" key="9">
    <source>
        <dbReference type="ARBA" id="ARBA00022771"/>
    </source>
</evidence>
<keyword evidence="11" id="KW-0862">Zinc</keyword>
<evidence type="ECO:0000313" key="17">
    <source>
        <dbReference type="Proteomes" id="UP000237347"/>
    </source>
</evidence>
<keyword evidence="17" id="KW-1185">Reference proteome</keyword>
<evidence type="ECO:0000256" key="3">
    <source>
        <dbReference type="ARBA" id="ARBA00004906"/>
    </source>
</evidence>
<dbReference type="GO" id="GO:0008270">
    <property type="term" value="F:zinc ion binding"/>
    <property type="evidence" value="ECO:0007669"/>
    <property type="project" value="UniProtKB-KW"/>
</dbReference>
<comment type="caution">
    <text evidence="16">The sequence shown here is derived from an EMBL/GenBank/DDBJ whole genome shotgun (WGS) entry which is preliminary data.</text>
</comment>
<keyword evidence="6" id="KW-0812">Transmembrane</keyword>
<feature type="domain" description="Wall-associated receptor kinase galacturonan-binding" evidence="15">
    <location>
        <begin position="53"/>
        <end position="119"/>
    </location>
</feature>
<evidence type="ECO:0000256" key="7">
    <source>
        <dbReference type="ARBA" id="ARBA00022723"/>
    </source>
</evidence>
<evidence type="ECO:0000256" key="6">
    <source>
        <dbReference type="ARBA" id="ARBA00022692"/>
    </source>
</evidence>